<dbReference type="AlphaFoldDB" id="A0A2P2QZI4"/>
<proteinExistence type="predicted"/>
<name>A0A2P2QZI4_RHIMU</name>
<protein>
    <submittedName>
        <fullName evidence="1">Uncharacterized protein</fullName>
    </submittedName>
</protein>
<accession>A0A2P2QZI4</accession>
<organism evidence="1">
    <name type="scientific">Rhizophora mucronata</name>
    <name type="common">Asiatic mangrove</name>
    <dbReference type="NCBI Taxonomy" id="61149"/>
    <lineage>
        <taxon>Eukaryota</taxon>
        <taxon>Viridiplantae</taxon>
        <taxon>Streptophyta</taxon>
        <taxon>Embryophyta</taxon>
        <taxon>Tracheophyta</taxon>
        <taxon>Spermatophyta</taxon>
        <taxon>Magnoliopsida</taxon>
        <taxon>eudicotyledons</taxon>
        <taxon>Gunneridae</taxon>
        <taxon>Pentapetalae</taxon>
        <taxon>rosids</taxon>
        <taxon>fabids</taxon>
        <taxon>Malpighiales</taxon>
        <taxon>Rhizophoraceae</taxon>
        <taxon>Rhizophora</taxon>
    </lineage>
</organism>
<dbReference type="EMBL" id="GGEC01091924">
    <property type="protein sequence ID" value="MBX72408.1"/>
    <property type="molecule type" value="Transcribed_RNA"/>
</dbReference>
<evidence type="ECO:0000313" key="1">
    <source>
        <dbReference type="EMBL" id="MBX72408.1"/>
    </source>
</evidence>
<sequence>MGPVRNGKPGIETAPTQSMVMILPCPIH</sequence>
<reference evidence="1" key="1">
    <citation type="submission" date="2018-02" db="EMBL/GenBank/DDBJ databases">
        <title>Rhizophora mucronata_Transcriptome.</title>
        <authorList>
            <person name="Meera S.P."/>
            <person name="Sreeshan A."/>
            <person name="Augustine A."/>
        </authorList>
    </citation>
    <scope>NUCLEOTIDE SEQUENCE</scope>
    <source>
        <tissue evidence="1">Leaf</tissue>
    </source>
</reference>